<evidence type="ECO:0000313" key="2">
    <source>
        <dbReference type="Proteomes" id="UP001432146"/>
    </source>
</evidence>
<organism evidence="1 2">
    <name type="scientific">Tetragonisca angustula</name>
    <dbReference type="NCBI Taxonomy" id="166442"/>
    <lineage>
        <taxon>Eukaryota</taxon>
        <taxon>Metazoa</taxon>
        <taxon>Ecdysozoa</taxon>
        <taxon>Arthropoda</taxon>
        <taxon>Hexapoda</taxon>
        <taxon>Insecta</taxon>
        <taxon>Pterygota</taxon>
        <taxon>Neoptera</taxon>
        <taxon>Endopterygota</taxon>
        <taxon>Hymenoptera</taxon>
        <taxon>Apocrita</taxon>
        <taxon>Aculeata</taxon>
        <taxon>Apoidea</taxon>
        <taxon>Anthophila</taxon>
        <taxon>Apidae</taxon>
        <taxon>Tetragonisca</taxon>
    </lineage>
</organism>
<protein>
    <submittedName>
        <fullName evidence="1">Uncharacterized protein</fullName>
    </submittedName>
</protein>
<comment type="caution">
    <text evidence="1">The sequence shown here is derived from an EMBL/GenBank/DDBJ whole genome shotgun (WGS) entry which is preliminary data.</text>
</comment>
<accession>A0AAW1ABM7</accession>
<name>A0AAW1ABM7_9HYME</name>
<keyword evidence="2" id="KW-1185">Reference proteome</keyword>
<gene>
    <name evidence="1" type="ORF">QLX08_002636</name>
</gene>
<dbReference type="Proteomes" id="UP001432146">
    <property type="component" value="Unassembled WGS sequence"/>
</dbReference>
<reference evidence="1 2" key="1">
    <citation type="submission" date="2024-05" db="EMBL/GenBank/DDBJ databases">
        <title>The nuclear and mitochondrial genome assemblies of Tetragonisca angustula (Apidae: Meliponini), a tiny yet remarkable pollinator in the Neotropics.</title>
        <authorList>
            <person name="Ferrari R."/>
            <person name="Ricardo P.C."/>
            <person name="Dias F.C."/>
            <person name="Araujo N.S."/>
            <person name="Soares D.O."/>
            <person name="Zhou Q.-S."/>
            <person name="Zhu C.-D."/>
            <person name="Coutinho L."/>
            <person name="Airas M.C."/>
            <person name="Batista T.M."/>
        </authorList>
    </citation>
    <scope>NUCLEOTIDE SEQUENCE [LARGE SCALE GENOMIC DNA]</scope>
    <source>
        <strain evidence="1">ASF017062</strain>
        <tissue evidence="1">Abdomen</tissue>
    </source>
</reference>
<dbReference type="EMBL" id="JAWNGG020000036">
    <property type="protein sequence ID" value="KAK9306719.1"/>
    <property type="molecule type" value="Genomic_DNA"/>
</dbReference>
<proteinExistence type="predicted"/>
<evidence type="ECO:0000313" key="1">
    <source>
        <dbReference type="EMBL" id="KAK9306719.1"/>
    </source>
</evidence>
<dbReference type="AlphaFoldDB" id="A0AAW1ABM7"/>
<sequence>MATMMPYLDAIQGIAGDTPGEKFKSMANLIREKLSASDDLEKIIECDSISTILIPLIHIQAAVMLNKKNPENLNACVVIAEALKSKDKMIVNKALHASRFFDGTNRSITNAQYFIKNIFPYVSLNTRARIIKILALQLSAKKNSDIAEEFFLGVESLYGVKQALPLLLACSESFTYDTIVEKRIVLSRQLVKHIFYRNPDLIVRYFKLSKPSLDPHSRNLHQVNIYDFSDILAQLVRKRLNSFVELCEIHEKVPPNVILNNKTAELFLKNGKTHLYEKPQLYIRMLPLKKINNECMEAIYTKLFPENIRDFNTDDMLKYLHYYPEDKRTDLFLKSYQQVYERNILDEPKKVTVKLLKMLPIEERTRQAKIKLENGSSYVESYDEMYQVNCVNFWDCYLPVDTLIPQLKEEISKESEMKPRTVMACKMIYCCYVNKNNVALLEVLTYLRNRHSNEQAWFISQVFQTLLTFYDLPSMGNEHWLVLIKMISNAHIRRTLTADVRISVLMIEAAIHHNILRNKNIDFLIDILVDLKSLRKTSHWNILQKYPEYEKMCLEACISVVSQKYHSNQTPWKEDGVGILYDLCISIYQYNKIHVNKRSRRTPITIADYPWLLTTVENILSLGRQNDDYMYPNLQNLLMKNDLELYERFWPDDKKVKISTGQVLKILKRNPKEILSKWRDYLNICKNHWHKYHTRAFIKAIRWYSDIPIKFAIQCCQDLPQTDGVTCLNILVNLVHGGTFSKIIEPLIPTTHVEHQEVAVNYGLVQHMINSIRLANPPVSETILSKLCNLDSLSALPVITNICRRINEVEVISYAKILCTQNVSIQKHGIRLINLVAPREYTFNFLRTQWNSKTNHSIRKIVLSLITKLFAMEPGPATWSLFFETISTITVEHSKVLFELNSMITSTPDEYVVDYIKQLMDMINKFEKAGLNSEQTAEYTSDLLGRINAAICNLLPDDFVKGLLRKYLFHQNLKISESSSTFIITALLLPSSQDKFDNRMELFCSVFKEVVKSGWNVPHPKYPRFYPVNNSLPRFVRAVLGMFPYMKVEPRLIENLLSTFVSVLEPYMEPTSYLLLVYCNEKMCSNTPREFGSKLGKKIDELIEIFSPLFMFFMADVLLQMPLSDLFDGYDKDEIDFAIIEGLLEAGTIPATLLATKLFKSVKPNEQSERYDELMKKFSEYDSPAVKSSLCDIINDTRYID</sequence>